<keyword evidence="11" id="KW-1003">Cell membrane</keyword>
<evidence type="ECO:0000313" key="27">
    <source>
        <dbReference type="Proteomes" id="UP001217089"/>
    </source>
</evidence>
<evidence type="ECO:0000313" key="26">
    <source>
        <dbReference type="EMBL" id="KAJ8300924.1"/>
    </source>
</evidence>
<keyword evidence="13" id="KW-0967">Endosome</keyword>
<dbReference type="InterPro" id="IPR011993">
    <property type="entry name" value="PH-like_dom_sf"/>
</dbReference>
<evidence type="ECO:0000256" key="22">
    <source>
        <dbReference type="ARBA" id="ARBA00031431"/>
    </source>
</evidence>
<gene>
    <name evidence="26" type="ORF">KUTeg_022443</name>
</gene>
<feature type="domain" description="SIN1-type PH" evidence="24">
    <location>
        <begin position="188"/>
        <end position="295"/>
    </location>
</feature>
<dbReference type="InterPro" id="IPR008828">
    <property type="entry name" value="Sin1/Avo1"/>
</dbReference>
<dbReference type="InterPro" id="IPR057339">
    <property type="entry name" value="RBD_SIN1"/>
</dbReference>
<evidence type="ECO:0000256" key="5">
    <source>
        <dbReference type="ARBA" id="ARBA00004406"/>
    </source>
</evidence>
<dbReference type="Pfam" id="PF16978">
    <property type="entry name" value="CRIM"/>
    <property type="match status" value="1"/>
</dbReference>
<dbReference type="InterPro" id="IPR031567">
    <property type="entry name" value="CRIM_dom"/>
</dbReference>
<evidence type="ECO:0000256" key="8">
    <source>
        <dbReference type="ARBA" id="ARBA00004633"/>
    </source>
</evidence>
<evidence type="ECO:0000256" key="9">
    <source>
        <dbReference type="ARBA" id="ARBA00009407"/>
    </source>
</evidence>
<reference evidence="26 27" key="1">
    <citation type="submission" date="2022-12" db="EMBL/GenBank/DDBJ databases">
        <title>Chromosome-level genome of Tegillarca granosa.</title>
        <authorList>
            <person name="Kim J."/>
        </authorList>
    </citation>
    <scope>NUCLEOTIDE SEQUENCE [LARGE SCALE GENOMIC DNA]</scope>
    <source>
        <strain evidence="26">Teg-2019</strain>
        <tissue evidence="26">Adductor muscle</tissue>
    </source>
</reference>
<keyword evidence="20" id="KW-0539">Nucleus</keyword>
<dbReference type="Pfam" id="PF25322">
    <property type="entry name" value="RBD_SIN1"/>
    <property type="match status" value="1"/>
</dbReference>
<dbReference type="EMBL" id="JARBDR010000919">
    <property type="protein sequence ID" value="KAJ8300924.1"/>
    <property type="molecule type" value="Genomic_DNA"/>
</dbReference>
<evidence type="ECO:0000256" key="12">
    <source>
        <dbReference type="ARBA" id="ARBA00022490"/>
    </source>
</evidence>
<keyword evidence="12" id="KW-0963">Cytoplasm</keyword>
<evidence type="ECO:0000256" key="21">
    <source>
        <dbReference type="ARBA" id="ARBA00023765"/>
    </source>
</evidence>
<keyword evidence="18" id="KW-0472">Membrane</keyword>
<comment type="subcellular location">
    <subcellularLocation>
        <location evidence="2">Cell membrane</location>
        <topology evidence="2">Peripheral membrane protein</topology>
    </subcellularLocation>
    <subcellularLocation>
        <location evidence="7">Cytoplasm</location>
        <location evidence="7">Perinuclear region</location>
    </subcellularLocation>
    <subcellularLocation>
        <location evidence="3">Early endosome membrane</location>
        <topology evidence="3">Peripheral membrane protein</topology>
    </subcellularLocation>
    <subcellularLocation>
        <location evidence="5">Endoplasmic reticulum membrane</location>
        <topology evidence="5">Peripheral membrane protein</topology>
    </subcellularLocation>
    <subcellularLocation>
        <location evidence="4">Golgi apparatus membrane</location>
        <topology evidence="4">Peripheral membrane protein</topology>
    </subcellularLocation>
    <subcellularLocation>
        <location evidence="8">Late endosome membrane</location>
        <topology evidence="8">Peripheral membrane protein</topology>
    </subcellularLocation>
    <subcellularLocation>
        <location evidence="21">Lysosome membrane</location>
        <topology evidence="21">Peripheral membrane protein</topology>
    </subcellularLocation>
    <subcellularLocation>
        <location evidence="6">Mitochondrion outer membrane</location>
        <topology evidence="6">Peripheral membrane protein</topology>
    </subcellularLocation>
    <subcellularLocation>
        <location evidence="1">Nucleus</location>
    </subcellularLocation>
</comment>
<evidence type="ECO:0000256" key="10">
    <source>
        <dbReference type="ARBA" id="ARBA00014183"/>
    </source>
</evidence>
<keyword evidence="16" id="KW-0333">Golgi apparatus</keyword>
<dbReference type="PANTHER" id="PTHR13335">
    <property type="entry name" value="TARGET OF RAPAMYCIN COMPLEX 2 SUBUNIT MAPKAP1"/>
    <property type="match status" value="1"/>
</dbReference>
<evidence type="ECO:0000256" key="17">
    <source>
        <dbReference type="ARBA" id="ARBA00023128"/>
    </source>
</evidence>
<keyword evidence="27" id="KW-1185">Reference proteome</keyword>
<name>A0ABQ9E6F3_TEGGR</name>
<evidence type="ECO:0000256" key="13">
    <source>
        <dbReference type="ARBA" id="ARBA00022753"/>
    </source>
</evidence>
<evidence type="ECO:0000256" key="15">
    <source>
        <dbReference type="ARBA" id="ARBA00022824"/>
    </source>
</evidence>
<keyword evidence="19" id="KW-0458">Lysosome</keyword>
<evidence type="ECO:0000256" key="16">
    <source>
        <dbReference type="ARBA" id="ARBA00023034"/>
    </source>
</evidence>
<keyword evidence="15" id="KW-0256">Endoplasmic reticulum</keyword>
<proteinExistence type="inferred from homology"/>
<evidence type="ECO:0000259" key="25">
    <source>
        <dbReference type="Pfam" id="PF25322"/>
    </source>
</evidence>
<keyword evidence="14" id="KW-1000">Mitochondrion outer membrane</keyword>
<comment type="similarity">
    <text evidence="9">Belongs to the SIN1 family.</text>
</comment>
<organism evidence="26 27">
    <name type="scientific">Tegillarca granosa</name>
    <name type="common">Malaysian cockle</name>
    <name type="synonym">Anadara granosa</name>
    <dbReference type="NCBI Taxonomy" id="220873"/>
    <lineage>
        <taxon>Eukaryota</taxon>
        <taxon>Metazoa</taxon>
        <taxon>Spiralia</taxon>
        <taxon>Lophotrochozoa</taxon>
        <taxon>Mollusca</taxon>
        <taxon>Bivalvia</taxon>
        <taxon>Autobranchia</taxon>
        <taxon>Pteriomorphia</taxon>
        <taxon>Arcoida</taxon>
        <taxon>Arcoidea</taxon>
        <taxon>Arcidae</taxon>
        <taxon>Tegillarca</taxon>
    </lineage>
</organism>
<evidence type="ECO:0000256" key="3">
    <source>
        <dbReference type="ARBA" id="ARBA00004220"/>
    </source>
</evidence>
<sequence length="325" mass="36593">MLYESNVNDSGMESSDNELSGSCDILPDMGYGNENIEMYALHIAEDDGEVDMDFPSLDSREPVTKFGFSKLALVEKDLPPPTSPKSAFVVTVFVPNRGFNKFQVENMNITLKEILNKIIKRRKIKIRPGLNYNLEKQNEPGISLDLDATLASADTMEFCLVRENSTRAETITVSDETSGMADSLTSHQYKSFIVNMIHKLRANTEVQLGISGEKVEIDPVVGKGTAKFFKQRAVTHDADSIASCDIIEEKSTGNILCKAVFRLTYLTGHDYKHHDFETDTKTAKEIVHKINNILELKLSPIRKEYVSFREKKSNRRSFRDSFTSS</sequence>
<evidence type="ECO:0000256" key="1">
    <source>
        <dbReference type="ARBA" id="ARBA00004123"/>
    </source>
</evidence>
<evidence type="ECO:0000256" key="20">
    <source>
        <dbReference type="ARBA" id="ARBA00023242"/>
    </source>
</evidence>
<dbReference type="PANTHER" id="PTHR13335:SF1">
    <property type="entry name" value="TARGET OF RAPAMYCIN COMPLEX 2 SUBUNIT MAPKAP1"/>
    <property type="match status" value="1"/>
</dbReference>
<evidence type="ECO:0000256" key="6">
    <source>
        <dbReference type="ARBA" id="ARBA00004450"/>
    </source>
</evidence>
<evidence type="ECO:0000256" key="11">
    <source>
        <dbReference type="ARBA" id="ARBA00022475"/>
    </source>
</evidence>
<accession>A0ABQ9E6F3</accession>
<evidence type="ECO:0000256" key="2">
    <source>
        <dbReference type="ARBA" id="ARBA00004202"/>
    </source>
</evidence>
<protein>
    <recommendedName>
        <fullName evidence="10">Target of rapamycin complex 2 subunit MAPKAP1</fullName>
    </recommendedName>
    <alternativeName>
        <fullName evidence="22">Stress-activated map kinase-interacting protein 1</fullName>
    </alternativeName>
</protein>
<evidence type="ECO:0000259" key="24">
    <source>
        <dbReference type="Pfam" id="PF16979"/>
    </source>
</evidence>
<dbReference type="Proteomes" id="UP001217089">
    <property type="component" value="Unassembled WGS sequence"/>
</dbReference>
<feature type="domain" description="CRIM" evidence="23">
    <location>
        <begin position="33"/>
        <end position="76"/>
    </location>
</feature>
<evidence type="ECO:0000256" key="7">
    <source>
        <dbReference type="ARBA" id="ARBA00004556"/>
    </source>
</evidence>
<dbReference type="Gene3D" id="2.30.29.30">
    <property type="entry name" value="Pleckstrin-homology domain (PH domain)/Phosphotyrosine-binding domain (PTB)"/>
    <property type="match status" value="1"/>
</dbReference>
<evidence type="ECO:0000256" key="19">
    <source>
        <dbReference type="ARBA" id="ARBA00023228"/>
    </source>
</evidence>
<evidence type="ECO:0000256" key="14">
    <source>
        <dbReference type="ARBA" id="ARBA00022787"/>
    </source>
</evidence>
<keyword evidence="17" id="KW-0496">Mitochondrion</keyword>
<evidence type="ECO:0000256" key="18">
    <source>
        <dbReference type="ARBA" id="ARBA00023136"/>
    </source>
</evidence>
<feature type="domain" description="Target of rapamycin complex 2 subunit MAPKAP1-like Ras-binding" evidence="25">
    <location>
        <begin position="96"/>
        <end position="162"/>
    </location>
</feature>
<evidence type="ECO:0000256" key="4">
    <source>
        <dbReference type="ARBA" id="ARBA00004395"/>
    </source>
</evidence>
<evidence type="ECO:0000259" key="23">
    <source>
        <dbReference type="Pfam" id="PF16978"/>
    </source>
</evidence>
<dbReference type="InterPro" id="IPR031313">
    <property type="entry name" value="Sin1_PH_dom"/>
</dbReference>
<comment type="caution">
    <text evidence="26">The sequence shown here is derived from an EMBL/GenBank/DDBJ whole genome shotgun (WGS) entry which is preliminary data.</text>
</comment>
<dbReference type="Pfam" id="PF16979">
    <property type="entry name" value="SIN1_PH"/>
    <property type="match status" value="1"/>
</dbReference>